<protein>
    <submittedName>
        <fullName evidence="1">Uncharacterized protein</fullName>
    </submittedName>
</protein>
<dbReference type="AlphaFoldDB" id="A0A317F5L3"/>
<accession>A0A317F5L3</accession>
<sequence>MIYIIRYKSIAGELISKPIEHYREVWESPAFFLSVSEKIFAKTNLKSWLSSFGGKQKGVEPTYRN</sequence>
<organism evidence="1 2">
    <name type="scientific">Pedobacter paludis</name>
    <dbReference type="NCBI Taxonomy" id="2203212"/>
    <lineage>
        <taxon>Bacteria</taxon>
        <taxon>Pseudomonadati</taxon>
        <taxon>Bacteroidota</taxon>
        <taxon>Sphingobacteriia</taxon>
        <taxon>Sphingobacteriales</taxon>
        <taxon>Sphingobacteriaceae</taxon>
        <taxon>Pedobacter</taxon>
    </lineage>
</organism>
<name>A0A317F5L3_9SPHI</name>
<reference evidence="2" key="1">
    <citation type="submission" date="2018-05" db="EMBL/GenBank/DDBJ databases">
        <title>Pedobacter paludis sp. nov., isolated from wetland soil.</title>
        <authorList>
            <person name="Zhang Y."/>
        </authorList>
    </citation>
    <scope>NUCLEOTIDE SEQUENCE [LARGE SCALE GENOMIC DNA]</scope>
    <source>
        <strain evidence="2">R-8</strain>
    </source>
</reference>
<dbReference type="EMBL" id="QGNY01000001">
    <property type="protein sequence ID" value="PWS33337.1"/>
    <property type="molecule type" value="Genomic_DNA"/>
</dbReference>
<evidence type="ECO:0000313" key="2">
    <source>
        <dbReference type="Proteomes" id="UP000245391"/>
    </source>
</evidence>
<gene>
    <name evidence="1" type="ORF">DF947_01550</name>
</gene>
<evidence type="ECO:0000313" key="1">
    <source>
        <dbReference type="EMBL" id="PWS33337.1"/>
    </source>
</evidence>
<comment type="caution">
    <text evidence="1">The sequence shown here is derived from an EMBL/GenBank/DDBJ whole genome shotgun (WGS) entry which is preliminary data.</text>
</comment>
<dbReference type="Proteomes" id="UP000245391">
    <property type="component" value="Unassembled WGS sequence"/>
</dbReference>
<keyword evidence="2" id="KW-1185">Reference proteome</keyword>
<proteinExistence type="predicted"/>